<keyword evidence="4 9" id="KW-0812">Transmembrane</keyword>
<evidence type="ECO:0000259" key="12">
    <source>
        <dbReference type="Pfam" id="PF22599"/>
    </source>
</evidence>
<feature type="domain" description="SecDF P1 head subdomain" evidence="12">
    <location>
        <begin position="279"/>
        <end position="384"/>
    </location>
</feature>
<evidence type="ECO:0000313" key="13">
    <source>
        <dbReference type="EMBL" id="BCK55170.1"/>
    </source>
</evidence>
<feature type="compositionally biased region" description="Low complexity" evidence="10">
    <location>
        <begin position="221"/>
        <end position="233"/>
    </location>
</feature>
<dbReference type="Pfam" id="PF22599">
    <property type="entry name" value="SecDF_P1_head"/>
    <property type="match status" value="1"/>
</dbReference>
<feature type="compositionally biased region" description="Pro residues" evidence="10">
    <location>
        <begin position="195"/>
        <end position="207"/>
    </location>
</feature>
<comment type="similarity">
    <text evidence="9">Belongs to the SecD/SecF family. SecD subfamily.</text>
</comment>
<dbReference type="Pfam" id="PF02355">
    <property type="entry name" value="SecD_SecF_C"/>
    <property type="match status" value="1"/>
</dbReference>
<evidence type="ECO:0000256" key="8">
    <source>
        <dbReference type="ARBA" id="ARBA00023136"/>
    </source>
</evidence>
<dbReference type="Proteomes" id="UP000516173">
    <property type="component" value="Chromosome"/>
</dbReference>
<comment type="subcellular location">
    <subcellularLocation>
        <location evidence="1 9">Cell membrane</location>
        <topology evidence="1 9">Multi-pass membrane protein</topology>
    </subcellularLocation>
</comment>
<evidence type="ECO:0000256" key="2">
    <source>
        <dbReference type="ARBA" id="ARBA00022448"/>
    </source>
</evidence>
<proteinExistence type="inferred from homology"/>
<comment type="function">
    <text evidence="9">Part of the Sec protein translocase complex. Interacts with the SecYEG preprotein conducting channel. SecDF uses the proton motive force (PMF) to complete protein translocation after the ATP-dependent function of SecA.</text>
</comment>
<evidence type="ECO:0000256" key="4">
    <source>
        <dbReference type="ARBA" id="ARBA00022692"/>
    </source>
</evidence>
<keyword evidence="2 9" id="KW-0813">Transport</keyword>
<dbReference type="PANTHER" id="PTHR30081:SF1">
    <property type="entry name" value="PROTEIN TRANSLOCASE SUBUNIT SECD"/>
    <property type="match status" value="1"/>
</dbReference>
<dbReference type="Pfam" id="PF07549">
    <property type="entry name" value="Sec_GG"/>
    <property type="match status" value="1"/>
</dbReference>
<evidence type="ECO:0000256" key="9">
    <source>
        <dbReference type="HAMAP-Rule" id="MF_01463"/>
    </source>
</evidence>
<dbReference type="EMBL" id="AP023396">
    <property type="protein sequence ID" value="BCK55170.1"/>
    <property type="molecule type" value="Genomic_DNA"/>
</dbReference>
<dbReference type="NCBIfam" id="TIGR00916">
    <property type="entry name" value="2A0604s01"/>
    <property type="match status" value="1"/>
</dbReference>
<dbReference type="AlphaFoldDB" id="A0A7G1KJC1"/>
<evidence type="ECO:0000256" key="3">
    <source>
        <dbReference type="ARBA" id="ARBA00022475"/>
    </source>
</evidence>
<evidence type="ECO:0000256" key="5">
    <source>
        <dbReference type="ARBA" id="ARBA00022927"/>
    </source>
</evidence>
<organism evidence="13 14">
    <name type="scientific">Nocardia wallacei</name>
    <dbReference type="NCBI Taxonomy" id="480035"/>
    <lineage>
        <taxon>Bacteria</taxon>
        <taxon>Bacillati</taxon>
        <taxon>Actinomycetota</taxon>
        <taxon>Actinomycetes</taxon>
        <taxon>Mycobacteriales</taxon>
        <taxon>Nocardiaceae</taxon>
        <taxon>Nocardia</taxon>
    </lineage>
</organism>
<dbReference type="NCBIfam" id="TIGR01129">
    <property type="entry name" value="secD"/>
    <property type="match status" value="1"/>
</dbReference>
<dbReference type="GO" id="GO:0005886">
    <property type="term" value="C:plasma membrane"/>
    <property type="evidence" value="ECO:0007669"/>
    <property type="project" value="UniProtKB-SubCell"/>
</dbReference>
<dbReference type="InterPro" id="IPR055344">
    <property type="entry name" value="SecD_SecF_C_bact"/>
</dbReference>
<comment type="subunit">
    <text evidence="9">Forms a complex with SecF. Part of the essential Sec protein translocation apparatus which comprises SecA, SecYEG and auxiliary proteins SecDF. Other proteins may also be involved.</text>
</comment>
<evidence type="ECO:0000256" key="1">
    <source>
        <dbReference type="ARBA" id="ARBA00004651"/>
    </source>
</evidence>
<dbReference type="SUPFAM" id="SSF82866">
    <property type="entry name" value="Multidrug efflux transporter AcrB transmembrane domain"/>
    <property type="match status" value="1"/>
</dbReference>
<feature type="transmembrane region" description="Helical" evidence="9">
    <location>
        <begin position="534"/>
        <end position="553"/>
    </location>
</feature>
<dbReference type="PANTHER" id="PTHR30081">
    <property type="entry name" value="PROTEIN-EXPORT MEMBRANE PROTEIN SEC"/>
    <property type="match status" value="1"/>
</dbReference>
<dbReference type="Gene3D" id="1.20.1640.10">
    <property type="entry name" value="Multidrug efflux transporter AcrB transmembrane domain"/>
    <property type="match status" value="1"/>
</dbReference>
<accession>A0A7G1KJC1</accession>
<dbReference type="InterPro" id="IPR048634">
    <property type="entry name" value="SecD_SecF_C"/>
</dbReference>
<feature type="transmembrane region" description="Helical" evidence="9">
    <location>
        <begin position="511"/>
        <end position="528"/>
    </location>
</feature>
<dbReference type="InterPro" id="IPR054384">
    <property type="entry name" value="SecDF_P1_head"/>
</dbReference>
<keyword evidence="6 9" id="KW-1133">Transmembrane helix</keyword>
<gene>
    <name evidence="9 13" type="primary">secD</name>
    <name evidence="13" type="ORF">NWFMUON74_29420</name>
</gene>
<dbReference type="GO" id="GO:0043952">
    <property type="term" value="P:protein transport by the Sec complex"/>
    <property type="evidence" value="ECO:0007669"/>
    <property type="project" value="UniProtKB-UniRule"/>
</dbReference>
<feature type="transmembrane region" description="Helical" evidence="9">
    <location>
        <begin position="12"/>
        <end position="30"/>
    </location>
</feature>
<dbReference type="RefSeq" id="WP_187688327.1">
    <property type="nucleotide sequence ID" value="NZ_AP023396.1"/>
</dbReference>
<sequence>MPPSKGTGHPLRLLGVYAALLAVIYALVFFTGDKSPEPKLGIDLQGGTRVTLSARTPDGKKPSQDSLEQAQQIIESRVNGLGVAGSEVVIDGDTLVITVPGENGDQAKSLATTAKLYVRPMLNEVPVQAAAPGQPDQPGQPGPTPSGAAVPPGESASPETPTSPAEPAPTSPSEPAPGAGESAPTPQNRVFPAQAPTPEPSPTPAPSTTPAAPQGNPNDPAAPQQVQQQIAQARELRQSDDQQTQQLAVATLAAGGCGAADPLAGNDDPAKPLVTCSTDGKFVYLLGPSALDGQQISDATSGYNQQQSQWEVNVKFTSAGGKTWGQLTDQYYQQRLAFTLDSKVISAPVVQAAGQYSGDTRISGNFNSQTSKDLANQLKYGSLPLSFATSEAQTVSATLGLSSLKAGLIAGAVGLVAVLLYCLLYYRMLGFLAGFSLIASGVAVYGIIVLLGRWINFTLDLAGIAGLIIGIGMTADSFVVFFERIKDEMREGRSFRSAVPRGWARAQRTNLSGKTVSLIASAVLYILAAGQVKGFAFTLGLTTVLDVIVLYLVTAPLMMMASHSPFWAKPAVNGLGAVQQLARERKAAAGVLAGKEA</sequence>
<keyword evidence="5 9" id="KW-0653">Protein transport</keyword>
<feature type="domain" description="Protein export membrane protein SecD/SecF C-terminal" evidence="11">
    <location>
        <begin position="387"/>
        <end position="560"/>
    </location>
</feature>
<protein>
    <recommendedName>
        <fullName evidence="9">Protein translocase subunit SecD</fullName>
    </recommendedName>
</protein>
<keyword evidence="14" id="KW-1185">Reference proteome</keyword>
<feature type="region of interest" description="Disordered" evidence="10">
    <location>
        <begin position="129"/>
        <end position="244"/>
    </location>
</feature>
<evidence type="ECO:0000313" key="14">
    <source>
        <dbReference type="Proteomes" id="UP000516173"/>
    </source>
</evidence>
<dbReference type="InterPro" id="IPR022813">
    <property type="entry name" value="SecD/SecF_arch_bac"/>
</dbReference>
<dbReference type="GO" id="GO:0015450">
    <property type="term" value="F:protein-transporting ATPase activity"/>
    <property type="evidence" value="ECO:0007669"/>
    <property type="project" value="InterPro"/>
</dbReference>
<dbReference type="Gene3D" id="3.30.1360.200">
    <property type="match status" value="1"/>
</dbReference>
<dbReference type="GeneID" id="80347491"/>
<dbReference type="GO" id="GO:0065002">
    <property type="term" value="P:intracellular protein transmembrane transport"/>
    <property type="evidence" value="ECO:0007669"/>
    <property type="project" value="UniProtKB-UniRule"/>
</dbReference>
<dbReference type="Gene3D" id="3.30.70.3220">
    <property type="match status" value="1"/>
</dbReference>
<keyword evidence="8 9" id="KW-0472">Membrane</keyword>
<keyword evidence="7 9" id="KW-0811">Translocation</keyword>
<feature type="compositionally biased region" description="Low complexity" evidence="10">
    <location>
        <begin position="145"/>
        <end position="163"/>
    </location>
</feature>
<dbReference type="KEGG" id="nwl:NWFMUON74_29420"/>
<evidence type="ECO:0000256" key="7">
    <source>
        <dbReference type="ARBA" id="ARBA00023010"/>
    </source>
</evidence>
<feature type="transmembrane region" description="Helical" evidence="9">
    <location>
        <begin position="461"/>
        <end position="482"/>
    </location>
</feature>
<dbReference type="InterPro" id="IPR005791">
    <property type="entry name" value="SecD"/>
</dbReference>
<reference evidence="13 14" key="1">
    <citation type="submission" date="2020-08" db="EMBL/GenBank/DDBJ databases">
        <title>Genome Sequencing of Nocardia wallacei strain FMUON74 and assembly.</title>
        <authorList>
            <person name="Toyokawa M."/>
            <person name="Uesaka K."/>
        </authorList>
    </citation>
    <scope>NUCLEOTIDE SEQUENCE [LARGE SCALE GENOMIC DNA]</scope>
    <source>
        <strain evidence="13 14">FMUON74</strain>
    </source>
</reference>
<name>A0A7G1KJC1_9NOCA</name>
<keyword evidence="3 9" id="KW-1003">Cell membrane</keyword>
<dbReference type="GO" id="GO:0006605">
    <property type="term" value="P:protein targeting"/>
    <property type="evidence" value="ECO:0007669"/>
    <property type="project" value="UniProtKB-UniRule"/>
</dbReference>
<feature type="compositionally biased region" description="Pro residues" evidence="10">
    <location>
        <begin position="164"/>
        <end position="175"/>
    </location>
</feature>
<evidence type="ECO:0000256" key="10">
    <source>
        <dbReference type="SAM" id="MobiDB-lite"/>
    </source>
</evidence>
<feature type="transmembrane region" description="Helical" evidence="9">
    <location>
        <begin position="406"/>
        <end position="424"/>
    </location>
</feature>
<evidence type="ECO:0000259" key="11">
    <source>
        <dbReference type="Pfam" id="PF02355"/>
    </source>
</evidence>
<evidence type="ECO:0000256" key="6">
    <source>
        <dbReference type="ARBA" id="ARBA00022989"/>
    </source>
</evidence>
<dbReference type="InterPro" id="IPR022646">
    <property type="entry name" value="SecD/SecF_CS"/>
</dbReference>
<dbReference type="HAMAP" id="MF_01463_B">
    <property type="entry name" value="SecD_B"/>
    <property type="match status" value="1"/>
</dbReference>
<feature type="transmembrane region" description="Helical" evidence="9">
    <location>
        <begin position="431"/>
        <end position="455"/>
    </location>
</feature>